<dbReference type="EMBL" id="GEBQ01027925">
    <property type="protein sequence ID" value="JAT12052.1"/>
    <property type="molecule type" value="Transcribed_RNA"/>
</dbReference>
<accession>A0A1B6KKR8</accession>
<gene>
    <name evidence="1" type="ORF">g.25506</name>
</gene>
<dbReference type="InterPro" id="IPR043903">
    <property type="entry name" value="DUF5785"/>
</dbReference>
<evidence type="ECO:0000313" key="1">
    <source>
        <dbReference type="EMBL" id="JAT12052.1"/>
    </source>
</evidence>
<sequence length="100" mass="11616">MVNIPNRGEFLKTVTLEQIRKLVISGWTFEDEGEKGSERERKIENAVASTKLKSKDKETSFRECFGLERLVRVYNSSIISVLSIFKIIFTKKLKIIPFFN</sequence>
<protein>
    <submittedName>
        <fullName evidence="1">Uncharacterized protein</fullName>
    </submittedName>
</protein>
<name>A0A1B6KKR8_9HEMI</name>
<dbReference type="AlphaFoldDB" id="A0A1B6KKR8"/>
<proteinExistence type="predicted"/>
<organism evidence="1">
    <name type="scientific">Graphocephala atropunctata</name>
    <dbReference type="NCBI Taxonomy" id="36148"/>
    <lineage>
        <taxon>Eukaryota</taxon>
        <taxon>Metazoa</taxon>
        <taxon>Ecdysozoa</taxon>
        <taxon>Arthropoda</taxon>
        <taxon>Hexapoda</taxon>
        <taxon>Insecta</taxon>
        <taxon>Pterygota</taxon>
        <taxon>Neoptera</taxon>
        <taxon>Paraneoptera</taxon>
        <taxon>Hemiptera</taxon>
        <taxon>Auchenorrhyncha</taxon>
        <taxon>Membracoidea</taxon>
        <taxon>Cicadellidae</taxon>
        <taxon>Cicadellinae</taxon>
        <taxon>Cicadellini</taxon>
        <taxon>Graphocephala</taxon>
    </lineage>
</organism>
<dbReference type="Pfam" id="PF19098">
    <property type="entry name" value="DUF5785"/>
    <property type="match status" value="1"/>
</dbReference>
<reference evidence="1" key="1">
    <citation type="submission" date="2015-11" db="EMBL/GenBank/DDBJ databases">
        <title>De novo transcriptome assembly of four potential Pierce s Disease insect vectors from Arizona vineyards.</title>
        <authorList>
            <person name="Tassone E.E."/>
        </authorList>
    </citation>
    <scope>NUCLEOTIDE SEQUENCE</scope>
</reference>